<gene>
    <name evidence="1" type="ORF">AMECASPLE_035244</name>
</gene>
<evidence type="ECO:0000313" key="2">
    <source>
        <dbReference type="Proteomes" id="UP001469553"/>
    </source>
</evidence>
<sequence>MQHCNNLNKSLEQAAVARLLGRNRSFKDQQDFYFYMFFLSVFTDRTSIEHNRTLRCLTSPPLLSADVMEGTMSLPEHTHSTCSYLVSAATKPQQLPPPSMLQEVFSEGPHAYLENTGKRTKKVNVRCAIRAVMDNKPFFFAFVFF</sequence>
<comment type="caution">
    <text evidence="1">The sequence shown here is derived from an EMBL/GenBank/DDBJ whole genome shotgun (WGS) entry which is preliminary data.</text>
</comment>
<accession>A0ABV0ZU95</accession>
<proteinExistence type="predicted"/>
<name>A0ABV0ZU95_9TELE</name>
<evidence type="ECO:0000313" key="1">
    <source>
        <dbReference type="EMBL" id="MEQ2309110.1"/>
    </source>
</evidence>
<reference evidence="1 2" key="1">
    <citation type="submission" date="2021-06" db="EMBL/GenBank/DDBJ databases">
        <authorList>
            <person name="Palmer J.M."/>
        </authorList>
    </citation>
    <scope>NUCLEOTIDE SEQUENCE [LARGE SCALE GENOMIC DNA]</scope>
    <source>
        <strain evidence="1 2">AS_MEX2019</strain>
        <tissue evidence="1">Muscle</tissue>
    </source>
</reference>
<dbReference type="EMBL" id="JAHRIP010071023">
    <property type="protein sequence ID" value="MEQ2309110.1"/>
    <property type="molecule type" value="Genomic_DNA"/>
</dbReference>
<protein>
    <submittedName>
        <fullName evidence="1">Uncharacterized protein</fullName>
    </submittedName>
</protein>
<dbReference type="Proteomes" id="UP001469553">
    <property type="component" value="Unassembled WGS sequence"/>
</dbReference>
<organism evidence="1 2">
    <name type="scientific">Ameca splendens</name>
    <dbReference type="NCBI Taxonomy" id="208324"/>
    <lineage>
        <taxon>Eukaryota</taxon>
        <taxon>Metazoa</taxon>
        <taxon>Chordata</taxon>
        <taxon>Craniata</taxon>
        <taxon>Vertebrata</taxon>
        <taxon>Euteleostomi</taxon>
        <taxon>Actinopterygii</taxon>
        <taxon>Neopterygii</taxon>
        <taxon>Teleostei</taxon>
        <taxon>Neoteleostei</taxon>
        <taxon>Acanthomorphata</taxon>
        <taxon>Ovalentaria</taxon>
        <taxon>Atherinomorphae</taxon>
        <taxon>Cyprinodontiformes</taxon>
        <taxon>Goodeidae</taxon>
        <taxon>Ameca</taxon>
    </lineage>
</organism>
<keyword evidence="2" id="KW-1185">Reference proteome</keyword>